<name>A0A559KCT2_9BACL</name>
<evidence type="ECO:0000313" key="1">
    <source>
        <dbReference type="EMBL" id="TVY09931.1"/>
    </source>
</evidence>
<dbReference type="RefSeq" id="WP_144846528.1">
    <property type="nucleotide sequence ID" value="NZ_VNJI01000011.1"/>
</dbReference>
<comment type="caution">
    <text evidence="1">The sequence shown here is derived from an EMBL/GenBank/DDBJ whole genome shotgun (WGS) entry which is preliminary data.</text>
</comment>
<evidence type="ECO:0000313" key="2">
    <source>
        <dbReference type="Proteomes" id="UP000317036"/>
    </source>
</evidence>
<sequence>MIYFNHAFKVLKAHKQEPAAKTFQCMNEYKLTKYNGDVIKVLYFQFYNGKMIIHNQNGLHMRDIEESSEYTYKILKRKIKASGGFAGLLNFTLRTSTDFDDPLNRFYFNVLDKIA</sequence>
<proteinExistence type="predicted"/>
<dbReference type="EMBL" id="VNJI01000011">
    <property type="protein sequence ID" value="TVY09931.1"/>
    <property type="molecule type" value="Genomic_DNA"/>
</dbReference>
<gene>
    <name evidence="1" type="ORF">FPZ49_11205</name>
</gene>
<dbReference type="Proteomes" id="UP000317036">
    <property type="component" value="Unassembled WGS sequence"/>
</dbReference>
<accession>A0A559KCT2</accession>
<keyword evidence="2" id="KW-1185">Reference proteome</keyword>
<organism evidence="1 2">
    <name type="scientific">Paenibacillus cremeus</name>
    <dbReference type="NCBI Taxonomy" id="2163881"/>
    <lineage>
        <taxon>Bacteria</taxon>
        <taxon>Bacillati</taxon>
        <taxon>Bacillota</taxon>
        <taxon>Bacilli</taxon>
        <taxon>Bacillales</taxon>
        <taxon>Paenibacillaceae</taxon>
        <taxon>Paenibacillus</taxon>
    </lineage>
</organism>
<dbReference type="AlphaFoldDB" id="A0A559KCT2"/>
<protein>
    <submittedName>
        <fullName evidence="1">Uncharacterized protein</fullName>
    </submittedName>
</protein>
<reference evidence="1 2" key="1">
    <citation type="submission" date="2019-07" db="EMBL/GenBank/DDBJ databases">
        <authorList>
            <person name="Kim J."/>
        </authorList>
    </citation>
    <scope>NUCLEOTIDE SEQUENCE [LARGE SCALE GENOMIC DNA]</scope>
    <source>
        <strain evidence="1 2">JC52</strain>
    </source>
</reference>